<feature type="region of interest" description="Disordered" evidence="3">
    <location>
        <begin position="114"/>
        <end position="137"/>
    </location>
</feature>
<dbReference type="Proteomes" id="UP001642464">
    <property type="component" value="Unassembled WGS sequence"/>
</dbReference>
<evidence type="ECO:0000256" key="2">
    <source>
        <dbReference type="ARBA" id="ARBA00023054"/>
    </source>
</evidence>
<dbReference type="EMBL" id="CAXAMM010018890">
    <property type="protein sequence ID" value="CAK9044439.1"/>
    <property type="molecule type" value="Genomic_DNA"/>
</dbReference>
<dbReference type="PANTHER" id="PTHR19423">
    <property type="entry name" value="SH3 DOMAIN-BINDING PROTEIN 5"/>
    <property type="match status" value="1"/>
</dbReference>
<proteinExistence type="inferred from homology"/>
<feature type="region of interest" description="Disordered" evidence="3">
    <location>
        <begin position="224"/>
        <end position="298"/>
    </location>
</feature>
<dbReference type="InterPro" id="IPR007940">
    <property type="entry name" value="SH3BP5"/>
</dbReference>
<keyword evidence="2" id="KW-0175">Coiled coil</keyword>
<feature type="compositionally biased region" description="Basic and acidic residues" evidence="3">
    <location>
        <begin position="12"/>
        <end position="35"/>
    </location>
</feature>
<sequence length="559" mass="61703">MADAAAPQTTRDGTDDPPRVREKTGREACRPHPLLDYEVSDNAENEAATAMYAAAMGLPSKELNAKSLPSSLNNKLWQTRSFAASMAEVLYEEASPQAGFSPQIYRKGRSFSDEGLDFAPGRSPPLSPSRGDPPAGEEYAALHDARHVGPLDFASSITSADPVVVYVRLSNFVARRRGRLRLHLEEATASDDDLDLEPFSPVLHPHGVLHHPHGSFDAQFVPDSRLRRSRSGSDSNSSAYGSSPNLQVARQISGDSTSFEERKAETPEEPERLTVHPSPNLERCSTWSETRRSDLPEPEEEEEIASIQRHLEAMNAAAADLNAAQESLNACLKRQRSMIHLWAVVNARLARAVGANHIAKAAPLYLCQRRCKAAQTAVQEAGCSMLTASEEDMDDVNKQYAARLQEFQDARKEFAKLSAKNDAPSEAALAAVAPYFEAEEEHRGQLAEEQSQEELLRQTVTQAKTRYHGALRSLETLSNQAHLRRASSGVLEPVSRTATEERQERMMKRSPTCQTPERPPKVLRGDSRRRRTGHGPSLPLQKDLGDEELMESEHELPAS</sequence>
<evidence type="ECO:0000256" key="1">
    <source>
        <dbReference type="ARBA" id="ARBA00007796"/>
    </source>
</evidence>
<evidence type="ECO:0000256" key="3">
    <source>
        <dbReference type="SAM" id="MobiDB-lite"/>
    </source>
</evidence>
<dbReference type="Pfam" id="PF05276">
    <property type="entry name" value="SH3BP5"/>
    <property type="match status" value="1"/>
</dbReference>
<evidence type="ECO:0000313" key="4">
    <source>
        <dbReference type="EMBL" id="CAK9044439.1"/>
    </source>
</evidence>
<feature type="region of interest" description="Disordered" evidence="3">
    <location>
        <begin position="1"/>
        <end position="41"/>
    </location>
</feature>
<feature type="compositionally biased region" description="Low complexity" evidence="3">
    <location>
        <begin position="232"/>
        <end position="246"/>
    </location>
</feature>
<feature type="compositionally biased region" description="Polar residues" evidence="3">
    <location>
        <begin position="248"/>
        <end position="257"/>
    </location>
</feature>
<feature type="compositionally biased region" description="Basic and acidic residues" evidence="3">
    <location>
        <begin position="498"/>
        <end position="507"/>
    </location>
</feature>
<organism evidence="4 5">
    <name type="scientific">Durusdinium trenchii</name>
    <dbReference type="NCBI Taxonomy" id="1381693"/>
    <lineage>
        <taxon>Eukaryota</taxon>
        <taxon>Sar</taxon>
        <taxon>Alveolata</taxon>
        <taxon>Dinophyceae</taxon>
        <taxon>Suessiales</taxon>
        <taxon>Symbiodiniaceae</taxon>
        <taxon>Durusdinium</taxon>
    </lineage>
</organism>
<evidence type="ECO:0000313" key="5">
    <source>
        <dbReference type="Proteomes" id="UP001642464"/>
    </source>
</evidence>
<gene>
    <name evidence="4" type="ORF">SCF082_LOCUS25243</name>
</gene>
<comment type="caution">
    <text evidence="4">The sequence shown here is derived from an EMBL/GenBank/DDBJ whole genome shotgun (WGS) entry which is preliminary data.</text>
</comment>
<dbReference type="PANTHER" id="PTHR19423:SF1">
    <property type="entry name" value="SH3 DOMAIN-BINDING PROTEIN 5"/>
    <property type="match status" value="1"/>
</dbReference>
<keyword evidence="5" id="KW-1185">Reference proteome</keyword>
<comment type="similarity">
    <text evidence="1">Belongs to the SH3BP5 family.</text>
</comment>
<reference evidence="4 5" key="1">
    <citation type="submission" date="2024-02" db="EMBL/GenBank/DDBJ databases">
        <authorList>
            <person name="Chen Y."/>
            <person name="Shah S."/>
            <person name="Dougan E. K."/>
            <person name="Thang M."/>
            <person name="Chan C."/>
        </authorList>
    </citation>
    <scope>NUCLEOTIDE SEQUENCE [LARGE SCALE GENOMIC DNA]</scope>
</reference>
<feature type="compositionally biased region" description="Basic and acidic residues" evidence="3">
    <location>
        <begin position="259"/>
        <end position="274"/>
    </location>
</feature>
<accession>A0ABP0M2L1</accession>
<name>A0ABP0M2L1_9DINO</name>
<protein>
    <submittedName>
        <fullName evidence="4">SH3 domain-binding protein 5-like (SH3BP-5-like)</fullName>
    </submittedName>
</protein>
<feature type="region of interest" description="Disordered" evidence="3">
    <location>
        <begin position="485"/>
        <end position="559"/>
    </location>
</feature>